<proteinExistence type="predicted"/>
<dbReference type="AlphaFoldDB" id="A0A4R6MSS5"/>
<comment type="caution">
    <text evidence="2">The sequence shown here is derived from an EMBL/GenBank/DDBJ whole genome shotgun (WGS) entry which is preliminary data.</text>
</comment>
<evidence type="ECO:0000313" key="3">
    <source>
        <dbReference type="Proteomes" id="UP000295357"/>
    </source>
</evidence>
<accession>A0A4R6MSS5</accession>
<dbReference type="Pfam" id="PF20008">
    <property type="entry name" value="DUF6429"/>
    <property type="match status" value="1"/>
</dbReference>
<feature type="domain" description="DUF6429" evidence="1">
    <location>
        <begin position="5"/>
        <end position="70"/>
    </location>
</feature>
<gene>
    <name evidence="2" type="ORF">DFR39_11274</name>
</gene>
<evidence type="ECO:0000259" key="1">
    <source>
        <dbReference type="Pfam" id="PF20008"/>
    </source>
</evidence>
<dbReference type="EMBL" id="SNXE01000012">
    <property type="protein sequence ID" value="TDP05042.1"/>
    <property type="molecule type" value="Genomic_DNA"/>
</dbReference>
<dbReference type="OrthoDB" id="8912983at2"/>
<dbReference type="InterPro" id="IPR045489">
    <property type="entry name" value="DUF6429"/>
</dbReference>
<reference evidence="2 3" key="1">
    <citation type="submission" date="2019-03" db="EMBL/GenBank/DDBJ databases">
        <title>Genomic Encyclopedia of Type Strains, Phase IV (KMG-IV): sequencing the most valuable type-strain genomes for metagenomic binning, comparative biology and taxonomic classification.</title>
        <authorList>
            <person name="Goeker M."/>
        </authorList>
    </citation>
    <scope>NUCLEOTIDE SEQUENCE [LARGE SCALE GENOMIC DNA]</scope>
    <source>
        <strain evidence="2 3">DSM 25082</strain>
    </source>
</reference>
<protein>
    <recommendedName>
        <fullName evidence="1">DUF6429 domain-containing protein</fullName>
    </recommendedName>
</protein>
<dbReference type="Proteomes" id="UP000295357">
    <property type="component" value="Unassembled WGS sequence"/>
</dbReference>
<organism evidence="2 3">
    <name type="scientific">Roseateles asaccharophilus</name>
    <dbReference type="NCBI Taxonomy" id="582607"/>
    <lineage>
        <taxon>Bacteria</taxon>
        <taxon>Pseudomonadati</taxon>
        <taxon>Pseudomonadota</taxon>
        <taxon>Betaproteobacteria</taxon>
        <taxon>Burkholderiales</taxon>
        <taxon>Sphaerotilaceae</taxon>
        <taxon>Roseateles</taxon>
    </lineage>
</organism>
<name>A0A4R6MSS5_9BURK</name>
<sequence>MEYDKEILQAAMLALIGVFEFDKGRAWKRDDFSVMDDLYKQGLITDPRGHRESVLLTEAGRLKAKTLAAQPTPRLRN</sequence>
<keyword evidence="3" id="KW-1185">Reference proteome</keyword>
<evidence type="ECO:0000313" key="2">
    <source>
        <dbReference type="EMBL" id="TDP05042.1"/>
    </source>
</evidence>
<dbReference type="RefSeq" id="WP_133605385.1">
    <property type="nucleotide sequence ID" value="NZ_JAUFPJ010000014.1"/>
</dbReference>